<protein>
    <submittedName>
        <fullName evidence="1">MmcQ/YjbR family DNA-binding protein</fullName>
    </submittedName>
</protein>
<dbReference type="Proteomes" id="UP000298781">
    <property type="component" value="Chromosome"/>
</dbReference>
<dbReference type="SUPFAM" id="SSF142906">
    <property type="entry name" value="YjbR-like"/>
    <property type="match status" value="1"/>
</dbReference>
<dbReference type="InterPro" id="IPR058532">
    <property type="entry name" value="YjbR/MT2646/Rv2570-like"/>
</dbReference>
<sequence>MTRDEVLVVALSLPETESAPHFERTAVKVAKGKIFATLAPDGSSFNVKLTPDQQPVYVESAPEIFSPIPNAWGRQGWTTVSLVAADRDAVLAALTAAWRNAAPKKLLALHTKPD</sequence>
<keyword evidence="2" id="KW-1185">Reference proteome</keyword>
<dbReference type="GO" id="GO:0003677">
    <property type="term" value="F:DNA binding"/>
    <property type="evidence" value="ECO:0007669"/>
    <property type="project" value="UniProtKB-KW"/>
</dbReference>
<dbReference type="KEGG" id="pstg:E8M01_12435"/>
<gene>
    <name evidence="1" type="ORF">E8M01_12435</name>
</gene>
<evidence type="ECO:0000313" key="2">
    <source>
        <dbReference type="Proteomes" id="UP000298781"/>
    </source>
</evidence>
<dbReference type="InterPro" id="IPR038056">
    <property type="entry name" value="YjbR-like_sf"/>
</dbReference>
<organism evidence="1 2">
    <name type="scientific">Phreatobacter stygius</name>
    <dbReference type="NCBI Taxonomy" id="1940610"/>
    <lineage>
        <taxon>Bacteria</taxon>
        <taxon>Pseudomonadati</taxon>
        <taxon>Pseudomonadota</taxon>
        <taxon>Alphaproteobacteria</taxon>
        <taxon>Hyphomicrobiales</taxon>
        <taxon>Phreatobacteraceae</taxon>
        <taxon>Phreatobacter</taxon>
    </lineage>
</organism>
<dbReference type="AlphaFoldDB" id="A0A4D7AXS7"/>
<reference evidence="1 2" key="1">
    <citation type="submission" date="2019-04" db="EMBL/GenBank/DDBJ databases">
        <title>Phreatobacter aquaticus sp. nov.</title>
        <authorList>
            <person name="Choi A."/>
        </authorList>
    </citation>
    <scope>NUCLEOTIDE SEQUENCE [LARGE SCALE GENOMIC DNA]</scope>
    <source>
        <strain evidence="1 2">KCTC 52518</strain>
    </source>
</reference>
<dbReference type="Gene3D" id="3.90.1150.30">
    <property type="match status" value="1"/>
</dbReference>
<keyword evidence="1" id="KW-0238">DNA-binding</keyword>
<dbReference type="OrthoDB" id="277063at2"/>
<accession>A0A4D7AXS7</accession>
<name>A0A4D7AXS7_9HYPH</name>
<evidence type="ECO:0000313" key="1">
    <source>
        <dbReference type="EMBL" id="QCI64961.1"/>
    </source>
</evidence>
<proteinExistence type="predicted"/>
<dbReference type="Pfam" id="PF04237">
    <property type="entry name" value="YjbR"/>
    <property type="match status" value="1"/>
</dbReference>
<dbReference type="RefSeq" id="WP_136960412.1">
    <property type="nucleotide sequence ID" value="NZ_CP039690.1"/>
</dbReference>
<dbReference type="EMBL" id="CP039690">
    <property type="protein sequence ID" value="QCI64961.1"/>
    <property type="molecule type" value="Genomic_DNA"/>
</dbReference>